<dbReference type="PANTHER" id="PTHR23111:SF40">
    <property type="entry name" value="RNA-BINDING PROTEIN INVOLVED IN HETEROCHROMATIN ASSEMBLY-RELATED"/>
    <property type="match status" value="1"/>
</dbReference>
<evidence type="ECO:0000259" key="6">
    <source>
        <dbReference type="PROSITE" id="PS50199"/>
    </source>
</evidence>
<feature type="domain" description="RanBP2-type" evidence="6">
    <location>
        <begin position="193"/>
        <end position="222"/>
    </location>
</feature>
<dbReference type="RefSeq" id="XP_002768126.1">
    <property type="nucleotide sequence ID" value="XM_002768080.1"/>
</dbReference>
<dbReference type="InterPro" id="IPR001876">
    <property type="entry name" value="Znf_RanBP2"/>
</dbReference>
<feature type="region of interest" description="Disordered" evidence="5">
    <location>
        <begin position="226"/>
        <end position="272"/>
    </location>
</feature>
<dbReference type="Gene3D" id="4.10.1060.10">
    <property type="entry name" value="Zinc finger, RanBP2-type"/>
    <property type="match status" value="2"/>
</dbReference>
<dbReference type="GO" id="GO:0003729">
    <property type="term" value="F:mRNA binding"/>
    <property type="evidence" value="ECO:0007669"/>
    <property type="project" value="TreeGrafter"/>
</dbReference>
<dbReference type="AlphaFoldDB" id="C5LQV9"/>
<accession>C5LQV9</accession>
<dbReference type="Proteomes" id="UP000007800">
    <property type="component" value="Unassembled WGS sequence"/>
</dbReference>
<dbReference type="GO" id="GO:0008270">
    <property type="term" value="F:zinc ion binding"/>
    <property type="evidence" value="ECO:0007669"/>
    <property type="project" value="UniProtKB-KW"/>
</dbReference>
<evidence type="ECO:0000256" key="4">
    <source>
        <dbReference type="PROSITE-ProRule" id="PRU00322"/>
    </source>
</evidence>
<keyword evidence="3" id="KW-0862">Zinc</keyword>
<evidence type="ECO:0000256" key="3">
    <source>
        <dbReference type="ARBA" id="ARBA00022833"/>
    </source>
</evidence>
<feature type="compositionally biased region" description="Low complexity" evidence="5">
    <location>
        <begin position="42"/>
        <end position="53"/>
    </location>
</feature>
<evidence type="ECO:0000313" key="8">
    <source>
        <dbReference type="Proteomes" id="UP000007800"/>
    </source>
</evidence>
<dbReference type="InterPro" id="IPR036443">
    <property type="entry name" value="Znf_RanBP2_sf"/>
</dbReference>
<dbReference type="PROSITE" id="PS50199">
    <property type="entry name" value="ZF_RANBP2_2"/>
    <property type="match status" value="2"/>
</dbReference>
<dbReference type="PANTHER" id="PTHR23111">
    <property type="entry name" value="ZINC FINGER PROTEIN"/>
    <property type="match status" value="1"/>
</dbReference>
<organism evidence="8">
    <name type="scientific">Perkinsus marinus (strain ATCC 50983 / TXsc)</name>
    <dbReference type="NCBI Taxonomy" id="423536"/>
    <lineage>
        <taxon>Eukaryota</taxon>
        <taxon>Sar</taxon>
        <taxon>Alveolata</taxon>
        <taxon>Perkinsozoa</taxon>
        <taxon>Perkinsea</taxon>
        <taxon>Perkinsida</taxon>
        <taxon>Perkinsidae</taxon>
        <taxon>Perkinsus</taxon>
    </lineage>
</organism>
<reference evidence="7 8" key="1">
    <citation type="submission" date="2008-07" db="EMBL/GenBank/DDBJ databases">
        <authorList>
            <person name="El-Sayed N."/>
            <person name="Caler E."/>
            <person name="Inman J."/>
            <person name="Amedeo P."/>
            <person name="Hass B."/>
            <person name="Wortman J."/>
        </authorList>
    </citation>
    <scope>NUCLEOTIDE SEQUENCE [LARGE SCALE GENOMIC DNA]</scope>
    <source>
        <strain evidence="8">ATCC 50983 / TXsc</strain>
    </source>
</reference>
<gene>
    <name evidence="7" type="ORF">Pmar_PMAR002914</name>
</gene>
<dbReference type="SMART" id="SM00547">
    <property type="entry name" value="ZnF_RBZ"/>
    <property type="match status" value="2"/>
</dbReference>
<dbReference type="OMA" id="YQMMSAY"/>
<sequence length="272" mass="28511">MSNYPGPSSWDNTPPAPSSSSSSTERQGFGGSMDRQPAEGYSGSATAAAGATADGFEEGLRDGGLGWGSGDRSAMYNMTAGWGRPKHKQEVREGDWFCNTCGDHQFARNEYCRSCGAPKGAPPPDPATLEAEYMAAAAAYQMMSAYGMPAYDPYASSDPAGGMPMWPAWGGWGGWPGYYGKGKGGGGGGQVRRPGDWDCPQCGDMNFASRQVCRKCGTPHSFAASAGGLEGAAAGPPTGASSLESTGALPDYSARAQEYRPRSRSRSRDRRF</sequence>
<proteinExistence type="predicted"/>
<dbReference type="GeneID" id="9044034"/>
<evidence type="ECO:0000313" key="7">
    <source>
        <dbReference type="EMBL" id="EER00844.1"/>
    </source>
</evidence>
<name>C5LQV9_PERM5</name>
<feature type="compositionally biased region" description="Low complexity" evidence="5">
    <location>
        <begin position="226"/>
        <end position="243"/>
    </location>
</feature>
<dbReference type="Pfam" id="PF00641">
    <property type="entry name" value="Zn_ribbon_RanBP"/>
    <property type="match status" value="2"/>
</dbReference>
<dbReference type="PROSITE" id="PS01358">
    <property type="entry name" value="ZF_RANBP2_1"/>
    <property type="match status" value="1"/>
</dbReference>
<keyword evidence="8" id="KW-1185">Reference proteome</keyword>
<dbReference type="OrthoDB" id="430695at2759"/>
<keyword evidence="2 4" id="KW-0863">Zinc-finger</keyword>
<feature type="region of interest" description="Disordered" evidence="5">
    <location>
        <begin position="1"/>
        <end position="53"/>
    </location>
</feature>
<evidence type="ECO:0000256" key="2">
    <source>
        <dbReference type="ARBA" id="ARBA00022771"/>
    </source>
</evidence>
<feature type="compositionally biased region" description="Polar residues" evidence="5">
    <location>
        <begin position="1"/>
        <end position="12"/>
    </location>
</feature>
<dbReference type="InParanoid" id="C5LQV9"/>
<evidence type="ECO:0000256" key="5">
    <source>
        <dbReference type="SAM" id="MobiDB-lite"/>
    </source>
</evidence>
<feature type="domain" description="RanBP2-type" evidence="6">
    <location>
        <begin position="92"/>
        <end position="121"/>
    </location>
</feature>
<evidence type="ECO:0000256" key="1">
    <source>
        <dbReference type="ARBA" id="ARBA00022723"/>
    </source>
</evidence>
<protein>
    <recommendedName>
        <fullName evidence="6">RanBP2-type domain-containing protein</fullName>
    </recommendedName>
</protein>
<keyword evidence="1" id="KW-0479">Metal-binding</keyword>
<feature type="compositionally biased region" description="Basic residues" evidence="5">
    <location>
        <begin position="262"/>
        <end position="272"/>
    </location>
</feature>
<dbReference type="EMBL" id="GG684654">
    <property type="protein sequence ID" value="EER00844.1"/>
    <property type="molecule type" value="Genomic_DNA"/>
</dbReference>
<dbReference type="SUPFAM" id="SSF90209">
    <property type="entry name" value="Ran binding protein zinc finger-like"/>
    <property type="match status" value="2"/>
</dbReference>